<name>A0ACB8RDP2_9AGAM</name>
<reference evidence="1" key="2">
    <citation type="journal article" date="2022" name="New Phytol.">
        <title>Evolutionary transition to the ectomycorrhizal habit in the genomes of a hyperdiverse lineage of mushroom-forming fungi.</title>
        <authorList>
            <person name="Looney B."/>
            <person name="Miyauchi S."/>
            <person name="Morin E."/>
            <person name="Drula E."/>
            <person name="Courty P.E."/>
            <person name="Kohler A."/>
            <person name="Kuo A."/>
            <person name="LaButti K."/>
            <person name="Pangilinan J."/>
            <person name="Lipzen A."/>
            <person name="Riley R."/>
            <person name="Andreopoulos W."/>
            <person name="He G."/>
            <person name="Johnson J."/>
            <person name="Nolan M."/>
            <person name="Tritt A."/>
            <person name="Barry K.W."/>
            <person name="Grigoriev I.V."/>
            <person name="Nagy L.G."/>
            <person name="Hibbett D."/>
            <person name="Henrissat B."/>
            <person name="Matheny P.B."/>
            <person name="Labbe J."/>
            <person name="Martin F.M."/>
        </authorList>
    </citation>
    <scope>NUCLEOTIDE SEQUENCE</scope>
    <source>
        <strain evidence="1">FP105234-sp</strain>
    </source>
</reference>
<protein>
    <submittedName>
        <fullName evidence="1">Uncharacterized protein</fullName>
    </submittedName>
</protein>
<dbReference type="EMBL" id="MU276072">
    <property type="protein sequence ID" value="KAI0042309.1"/>
    <property type="molecule type" value="Genomic_DNA"/>
</dbReference>
<feature type="non-terminal residue" evidence="1">
    <location>
        <position position="165"/>
    </location>
</feature>
<keyword evidence="2" id="KW-1185">Reference proteome</keyword>
<gene>
    <name evidence="1" type="ORF">FA95DRAFT_1575808</name>
</gene>
<proteinExistence type="predicted"/>
<comment type="caution">
    <text evidence="1">The sequence shown here is derived from an EMBL/GenBank/DDBJ whole genome shotgun (WGS) entry which is preliminary data.</text>
</comment>
<reference evidence="1" key="1">
    <citation type="submission" date="2021-02" db="EMBL/GenBank/DDBJ databases">
        <authorList>
            <consortium name="DOE Joint Genome Institute"/>
            <person name="Ahrendt S."/>
            <person name="Looney B.P."/>
            <person name="Miyauchi S."/>
            <person name="Morin E."/>
            <person name="Drula E."/>
            <person name="Courty P.E."/>
            <person name="Chicoki N."/>
            <person name="Fauchery L."/>
            <person name="Kohler A."/>
            <person name="Kuo A."/>
            <person name="Labutti K."/>
            <person name="Pangilinan J."/>
            <person name="Lipzen A."/>
            <person name="Riley R."/>
            <person name="Andreopoulos W."/>
            <person name="He G."/>
            <person name="Johnson J."/>
            <person name="Barry K.W."/>
            <person name="Grigoriev I.V."/>
            <person name="Nagy L."/>
            <person name="Hibbett D."/>
            <person name="Henrissat B."/>
            <person name="Matheny P.B."/>
            <person name="Labbe J."/>
            <person name="Martin F."/>
        </authorList>
    </citation>
    <scope>NUCLEOTIDE SEQUENCE</scope>
    <source>
        <strain evidence="1">FP105234-sp</strain>
    </source>
</reference>
<evidence type="ECO:0000313" key="1">
    <source>
        <dbReference type="EMBL" id="KAI0042309.1"/>
    </source>
</evidence>
<accession>A0ACB8RDP2</accession>
<dbReference type="Proteomes" id="UP000814033">
    <property type="component" value="Unassembled WGS sequence"/>
</dbReference>
<organism evidence="1 2">
    <name type="scientific">Auriscalpium vulgare</name>
    <dbReference type="NCBI Taxonomy" id="40419"/>
    <lineage>
        <taxon>Eukaryota</taxon>
        <taxon>Fungi</taxon>
        <taxon>Dikarya</taxon>
        <taxon>Basidiomycota</taxon>
        <taxon>Agaricomycotina</taxon>
        <taxon>Agaricomycetes</taxon>
        <taxon>Russulales</taxon>
        <taxon>Auriscalpiaceae</taxon>
        <taxon>Auriscalpium</taxon>
    </lineage>
</organism>
<sequence length="165" mass="18554">MDVAHLRRRHRCQASAVARRCRLVGVCTSAKLPSEDQTRQPPFPAPHFRAGPDPPIIRLCRHRYRQFTLVDGLPPPLQGTLVSGVVLMFLIPDDVLLMRRAPMVSQAWVASSCLNFRAKPSSLELGQQCGLFQTVGRNYEDSEQRAASRSNGVFPVMEYLDVRLK</sequence>
<evidence type="ECO:0000313" key="2">
    <source>
        <dbReference type="Proteomes" id="UP000814033"/>
    </source>
</evidence>